<dbReference type="EMBL" id="JACHMH010000001">
    <property type="protein sequence ID" value="MBB4674062.1"/>
    <property type="molecule type" value="Genomic_DNA"/>
</dbReference>
<dbReference type="Pfam" id="PF00561">
    <property type="entry name" value="Abhydrolase_1"/>
    <property type="match status" value="1"/>
</dbReference>
<gene>
    <name evidence="2" type="ORF">HNR67_000180</name>
</gene>
<dbReference type="Proteomes" id="UP000533598">
    <property type="component" value="Unassembled WGS sequence"/>
</dbReference>
<evidence type="ECO:0000313" key="3">
    <source>
        <dbReference type="Proteomes" id="UP000533598"/>
    </source>
</evidence>
<dbReference type="PANTHER" id="PTHR43798:SF33">
    <property type="entry name" value="HYDROLASE, PUTATIVE (AFU_ORTHOLOGUE AFUA_2G14860)-RELATED"/>
    <property type="match status" value="1"/>
</dbReference>
<dbReference type="Gene3D" id="3.40.50.1820">
    <property type="entry name" value="alpha/beta hydrolase"/>
    <property type="match status" value="1"/>
</dbReference>
<sequence length="254" mass="26258">MTDAPLPYLIRGSGPGLLLAHGAGGGAVSNWTPILDGLAEHFTVVAPDYPGSGDSPRATEPLQLESLADDLVATAVAAGLDEFAIAGYSLGTAVATTAAVRHPDRVRRLALIAGLTHADPWLSQAIRTWQVLFDGDPVPLGHFSLLMAASPDALAEGVTDELAATVGNSLAPGAPEQFDLVSRVDIRPLLPRVTAPTLVLATGQDSLTQPHFSRALAEGIPDAKLVELAAGHNVFIEAGPELLAALLEFLPEPA</sequence>
<dbReference type="RefSeq" id="WP_185000098.1">
    <property type="nucleotide sequence ID" value="NZ_BAAAUI010000013.1"/>
</dbReference>
<evidence type="ECO:0000259" key="1">
    <source>
        <dbReference type="Pfam" id="PF00561"/>
    </source>
</evidence>
<accession>A0A7W7FQD8</accession>
<comment type="caution">
    <text evidence="2">The sequence shown here is derived from an EMBL/GenBank/DDBJ whole genome shotgun (WGS) entry which is preliminary data.</text>
</comment>
<dbReference type="PANTHER" id="PTHR43798">
    <property type="entry name" value="MONOACYLGLYCEROL LIPASE"/>
    <property type="match status" value="1"/>
</dbReference>
<dbReference type="InterPro" id="IPR000073">
    <property type="entry name" value="AB_hydrolase_1"/>
</dbReference>
<dbReference type="GO" id="GO:0003824">
    <property type="term" value="F:catalytic activity"/>
    <property type="evidence" value="ECO:0007669"/>
    <property type="project" value="UniProtKB-ARBA"/>
</dbReference>
<dbReference type="InterPro" id="IPR029058">
    <property type="entry name" value="AB_hydrolase_fold"/>
</dbReference>
<keyword evidence="3" id="KW-1185">Reference proteome</keyword>
<proteinExistence type="predicted"/>
<dbReference type="SUPFAM" id="SSF53474">
    <property type="entry name" value="alpha/beta-Hydrolases"/>
    <property type="match status" value="1"/>
</dbReference>
<dbReference type="AlphaFoldDB" id="A0A7W7FQD8"/>
<feature type="domain" description="AB hydrolase-1" evidence="1">
    <location>
        <begin position="17"/>
        <end position="237"/>
    </location>
</feature>
<dbReference type="InterPro" id="IPR050266">
    <property type="entry name" value="AB_hydrolase_sf"/>
</dbReference>
<reference evidence="2 3" key="1">
    <citation type="submission" date="2020-08" db="EMBL/GenBank/DDBJ databases">
        <title>Sequencing the genomes of 1000 actinobacteria strains.</title>
        <authorList>
            <person name="Klenk H.-P."/>
        </authorList>
    </citation>
    <scope>NUCLEOTIDE SEQUENCE [LARGE SCALE GENOMIC DNA]</scope>
    <source>
        <strain evidence="2 3">DSM 44230</strain>
    </source>
</reference>
<evidence type="ECO:0000313" key="2">
    <source>
        <dbReference type="EMBL" id="MBB4674062.1"/>
    </source>
</evidence>
<name>A0A7W7FQD8_9PSEU</name>
<organism evidence="2 3">
    <name type="scientific">Crossiella cryophila</name>
    <dbReference type="NCBI Taxonomy" id="43355"/>
    <lineage>
        <taxon>Bacteria</taxon>
        <taxon>Bacillati</taxon>
        <taxon>Actinomycetota</taxon>
        <taxon>Actinomycetes</taxon>
        <taxon>Pseudonocardiales</taxon>
        <taxon>Pseudonocardiaceae</taxon>
        <taxon>Crossiella</taxon>
    </lineage>
</organism>
<dbReference type="GO" id="GO:0016020">
    <property type="term" value="C:membrane"/>
    <property type="evidence" value="ECO:0007669"/>
    <property type="project" value="TreeGrafter"/>
</dbReference>
<protein>
    <submittedName>
        <fullName evidence="2">Pimeloyl-ACP methyl ester carboxylesterase</fullName>
    </submittedName>
</protein>
<dbReference type="PRINTS" id="PR00111">
    <property type="entry name" value="ABHYDROLASE"/>
</dbReference>